<gene>
    <name evidence="2" type="ORF">H5410_013508</name>
</gene>
<evidence type="ECO:0000256" key="1">
    <source>
        <dbReference type="SAM" id="MobiDB-lite"/>
    </source>
</evidence>
<feature type="compositionally biased region" description="Polar residues" evidence="1">
    <location>
        <begin position="160"/>
        <end position="176"/>
    </location>
</feature>
<keyword evidence="3" id="KW-1185">Reference proteome</keyword>
<feature type="region of interest" description="Disordered" evidence="1">
    <location>
        <begin position="1"/>
        <end position="23"/>
    </location>
</feature>
<evidence type="ECO:0000313" key="3">
    <source>
        <dbReference type="Proteomes" id="UP000824120"/>
    </source>
</evidence>
<proteinExistence type="predicted"/>
<feature type="region of interest" description="Disordered" evidence="1">
    <location>
        <begin position="2704"/>
        <end position="2724"/>
    </location>
</feature>
<dbReference type="EMBL" id="JACXVP010000003">
    <property type="protein sequence ID" value="KAG5613684.1"/>
    <property type="molecule type" value="Genomic_DNA"/>
</dbReference>
<feature type="region of interest" description="Disordered" evidence="1">
    <location>
        <begin position="155"/>
        <end position="176"/>
    </location>
</feature>
<comment type="caution">
    <text evidence="2">The sequence shown here is derived from an EMBL/GenBank/DDBJ whole genome shotgun (WGS) entry which is preliminary data.</text>
</comment>
<protein>
    <submittedName>
        <fullName evidence="2">Uncharacterized protein</fullName>
    </submittedName>
</protein>
<name>A0A9J5ZNK2_SOLCO</name>
<dbReference type="Proteomes" id="UP000824120">
    <property type="component" value="Chromosome 3"/>
</dbReference>
<feature type="non-terminal residue" evidence="2">
    <location>
        <position position="2748"/>
    </location>
</feature>
<evidence type="ECO:0000313" key="2">
    <source>
        <dbReference type="EMBL" id="KAG5613684.1"/>
    </source>
</evidence>
<organism evidence="2 3">
    <name type="scientific">Solanum commersonii</name>
    <name type="common">Commerson's wild potato</name>
    <name type="synonym">Commerson's nightshade</name>
    <dbReference type="NCBI Taxonomy" id="4109"/>
    <lineage>
        <taxon>Eukaryota</taxon>
        <taxon>Viridiplantae</taxon>
        <taxon>Streptophyta</taxon>
        <taxon>Embryophyta</taxon>
        <taxon>Tracheophyta</taxon>
        <taxon>Spermatophyta</taxon>
        <taxon>Magnoliopsida</taxon>
        <taxon>eudicotyledons</taxon>
        <taxon>Gunneridae</taxon>
        <taxon>Pentapetalae</taxon>
        <taxon>asterids</taxon>
        <taxon>lamiids</taxon>
        <taxon>Solanales</taxon>
        <taxon>Solanaceae</taxon>
        <taxon>Solanoideae</taxon>
        <taxon>Solaneae</taxon>
        <taxon>Solanum</taxon>
    </lineage>
</organism>
<reference evidence="2 3" key="1">
    <citation type="submission" date="2020-09" db="EMBL/GenBank/DDBJ databases">
        <title>De no assembly of potato wild relative species, Solanum commersonii.</title>
        <authorList>
            <person name="Cho K."/>
        </authorList>
    </citation>
    <scope>NUCLEOTIDE SEQUENCE [LARGE SCALE GENOMIC DNA]</scope>
    <source>
        <strain evidence="2">LZ3.2</strain>
        <tissue evidence="2">Leaf</tissue>
    </source>
</reference>
<sequence>MAKTSHFHGQTGLGSDLSYEDSWPSRPKRLIFKVKRTPEQPKRPIFKVKRAPDETLSIEPVSLHGQNIPISRINEPRSRKTPHFANFDLIYKGSWPSWLKRPIVKLAFTAKTSYFQTQTFHGADLSYAASWPSRPKRPIFTVKRASDQTLAMKTVGPHGQNVSFSKSNEPRSSWLSQPKRPILKVKRAPDETLSIEPVSLHGQNIPISRINEPRSRKTPHFANFDLRYRASWSSQPKHPLLKVKQSPEQILAMKPIEPHGQNIPFLRSNEPQIHGLFGDLEFRTHFCQKFSWMSVKTLAMEPVDPQVQNIPFTRSNEPEDLSYGASWRSRPKHPSLKVKWDPDQLALMAKTSHFQSQTSPEQLWRQLALTAKTSHFEGQTSSRAVHGPFGDLEFGPHFCQKNFWTSVKTLAMEPVGPHGQNTLAMDPVGPQGQNVPFTRSNEPRSSYSSRPKQPIFKVKRAPEQFMDFLVIWNWDLIFAKNSWTSLKTLVMESVGLHGHNVPFSRSNGERILTLDMGPVEPQGQNVPFLSTNEPRSSQYFSSTSVKNLAMEPVGPHGQKAYFQGQMNPEADLRYGASWPLRQKHPIFKVKWDPNKLVLTAKTSHFQGQTYPGAGHELFGDLEFRLHFCQIFLGKSVKTLAMEPVGLHRQSFPFSRSNGPYHTYGANWPSWPKCPILKVKWTPDQTSVKTLAIDPVGPHGQNVPFSRSNAPQIRPYLLIQLGVTAKTSHFQGQMNPGAGFSYGSSWSSWPKRPILKVKWDPDMTLAMELYGPHGKNIPFSRSNEPRISYPSQPKCPIFKVKQTPDQRQLSRKAKTYHLQGETNIRAVDVDEDLSYGDRWPARPKHTIYRVKQTLESCAIVHGLFGDLEFQPHFCQFFLWTSIKTLDMEPVEPHGQNVPFSRSKEPRSGYGSSWPSHPNGPFSRSNDPRCSLFLPKFLWTSIKTLAMDLVSPHGQNIPFSRSNKPRKFLAHFCRNFSWKSVKTLAMDSISPHSQNIPFSRSNIPRSSTFLPKFFVDIREDFSYGANWPSRPKCPIFKAKRTMEQLAFTAKTSYFQTQTFHGADLSLSYASSWPSRPKRPILTVKRASDQTLAMKTVGPHGQNVLFSKSNEPRSSWPSQPKSPIFKVKRAPNEVNPNFSNFHLSYGASWPSRPKHPNFKDKRAPEQPKRPIFKVKQVPEQRKLAFTAKTSQFQEKTIPGAVHVLFDDLEFRPHFSQNFLWTSIKAIAMDPSMEFLVIYNSDLILAKNFCGYRLNLSYEASWPSWPKRPIFKVKRVSDQTLAMDSVSPHGQNILFQGQTIPGADFSYGARWPSRPKQPIYKVKRAPRQVNPPFSNFDLNYGNSWPSRPKHLILKVKQVPKQLWSQLNLRSKTSHFQGQTNAGADLSYGVSWPSRIKRPISQGKRTPEQSVKTLAIDYASPHGQNIPFSRSNVPRSSSFLSKFLWTSVTTLAMGTVGPHGQNVPFSKSNETRRSYGASWFSWLKYPIFKVKRASDQRSRPKHPIFKVKYARAPEQSKVFVDIHYDLCYRASWPSHPTPPTFKFKKTPEQLTLMAKTSHFQVQTNLGDVHGVFGDMEFRAHFCQNLLWTSIKPLAMEPVGPHGKNFPFSRSNRPVRTSVMTLAMDLVIPHGQNIPFSKSNDPRSSPWTFCQKIFWTSVKTLVMELVDPHGQNIPFSRSNKPRSRYGASWTSWPKHPILKIKQAPEQTLAMDLIALTAKTSHFQGQTNLGAVHELLGDLPVRPNFGQKFLWTSVKTLVMDAVGPHGQKSHFQAQTSPGAGKLPILPIFVCYSPWTSWSSGISTKFLPKLFVDTFVMDPIVPHGQNIPLSKSNEPRSSYGTSWPSRPKDPIFKVKRSPEQTLAMELVGSHGQNFPFSRSNEPRNLSYGANWPSWTKRPIFKVKRPPEQFSMDFLVIWNFDLIFAKKNSCTSTKTLAMEPSVPHGQNVPFSRSKVPQLDLNYGVSWPSRPKHPILKVKGSPEQTLDIDFVNPHGQNILFSRSNEPGADVWQTLAMETVDPHCQNVPFSRSNRPRISCPSRPKRPIFKVKRPLEQLALTAKTAHFQSQTTLGANLSYGANWPSRPKRTICEVKPPAEKTLGMEPVVPQGQMSHLQGQTNPEADLSYGAIRPSRRKDPFSWSNNPQSRKTSHFTDFYLSYGASWPSRPKHPIFMVKWAQSRKPHILLILLWIQLAFTTKISHFQGQTSPESAHFSEIFRGRPLRPLLWRQLALTAKMSHFQGQMSSGAAHDLFGDMEFRAHFFRNFSWMFVRTLAMEPVVPHGQNVPIFKIKRSPKQSLGMEPVGPQGQNIPFSKSNEPQKRTLAMEPVGPHSQIVPFQVQTGPGSDKRPILPILTLAMESVGPHGQNVPFSRSNEPRSRTSVKTLAMELVVPYGQNVPFTRLNRPRISKLALTTKTSQFECHTSPEQNSDLIFAKLKTLAMEPVDRHGQKSHFECQISPRSDLSYGGSLPLRLKWPIFRVKRASKQSQLALTAKTAHFQGQTSPEADLSYGPSWPLRLKQPIFKVKRVLKQTKRPIFKVKRAPEQFTICFGDPKFRPNFCQKFSWVSVKTLAMQPVGPHGQNGPFLGQTSPEQVFHGLLLKPYFWIHWPSRPKRPIFKTLAMESVGPHGQNGPFSRSNDLRRRPLAMEQVGPYGQNNLFSRSNDPLRSWPSWPKRPIFKVEQAPEQFPIFFGDPELQPHFYQNFPWTSIKTLAMEPNDPHGQNRPFPRSNEPRSRPYLWSQLALTTKTAHFHGQRIPE</sequence>
<accession>A0A9J5ZNK2</accession>
<feature type="region of interest" description="Disordered" evidence="1">
    <location>
        <begin position="890"/>
        <end position="920"/>
    </location>
</feature>